<evidence type="ECO:0000259" key="2">
    <source>
        <dbReference type="PROSITE" id="PS51184"/>
    </source>
</evidence>
<dbReference type="Gene3D" id="2.60.120.650">
    <property type="entry name" value="Cupin"/>
    <property type="match status" value="1"/>
</dbReference>
<comment type="caution">
    <text evidence="3">The sequence shown here is derived from an EMBL/GenBank/DDBJ whole genome shotgun (WGS) entry which is preliminary data.</text>
</comment>
<name>A0AAV9HTG5_9PEZI</name>
<gene>
    <name evidence="3" type="ORF">QBC42DRAFT_173105</name>
</gene>
<proteinExistence type="predicted"/>
<reference evidence="3" key="1">
    <citation type="journal article" date="2023" name="Mol. Phylogenet. Evol.">
        <title>Genome-scale phylogeny and comparative genomics of the fungal order Sordariales.</title>
        <authorList>
            <person name="Hensen N."/>
            <person name="Bonometti L."/>
            <person name="Westerberg I."/>
            <person name="Brannstrom I.O."/>
            <person name="Guillou S."/>
            <person name="Cros-Aarteil S."/>
            <person name="Calhoun S."/>
            <person name="Haridas S."/>
            <person name="Kuo A."/>
            <person name="Mondo S."/>
            <person name="Pangilinan J."/>
            <person name="Riley R."/>
            <person name="LaButti K."/>
            <person name="Andreopoulos B."/>
            <person name="Lipzen A."/>
            <person name="Chen C."/>
            <person name="Yan M."/>
            <person name="Daum C."/>
            <person name="Ng V."/>
            <person name="Clum A."/>
            <person name="Steindorff A."/>
            <person name="Ohm R.A."/>
            <person name="Martin F."/>
            <person name="Silar P."/>
            <person name="Natvig D.O."/>
            <person name="Lalanne C."/>
            <person name="Gautier V."/>
            <person name="Ament-Velasquez S.L."/>
            <person name="Kruys A."/>
            <person name="Hutchinson M.I."/>
            <person name="Powell A.J."/>
            <person name="Barry K."/>
            <person name="Miller A.N."/>
            <person name="Grigoriev I.V."/>
            <person name="Debuchy R."/>
            <person name="Gladieux P."/>
            <person name="Hiltunen Thoren M."/>
            <person name="Johannesson H."/>
        </authorList>
    </citation>
    <scope>NUCLEOTIDE SEQUENCE</scope>
    <source>
        <strain evidence="3">PSN324</strain>
    </source>
</reference>
<dbReference type="SUPFAM" id="SSF51197">
    <property type="entry name" value="Clavaminate synthase-like"/>
    <property type="match status" value="1"/>
</dbReference>
<feature type="region of interest" description="Disordered" evidence="1">
    <location>
        <begin position="179"/>
        <end position="206"/>
    </location>
</feature>
<feature type="compositionally biased region" description="Basic and acidic residues" evidence="1">
    <location>
        <begin position="252"/>
        <end position="261"/>
    </location>
</feature>
<dbReference type="AlphaFoldDB" id="A0AAV9HTG5"/>
<feature type="region of interest" description="Disordered" evidence="1">
    <location>
        <begin position="236"/>
        <end position="265"/>
    </location>
</feature>
<feature type="compositionally biased region" description="Polar residues" evidence="1">
    <location>
        <begin position="307"/>
        <end position="321"/>
    </location>
</feature>
<dbReference type="EMBL" id="MU864957">
    <property type="protein sequence ID" value="KAK4463628.1"/>
    <property type="molecule type" value="Genomic_DNA"/>
</dbReference>
<evidence type="ECO:0000256" key="1">
    <source>
        <dbReference type="SAM" id="MobiDB-lite"/>
    </source>
</evidence>
<dbReference type="InterPro" id="IPR003347">
    <property type="entry name" value="JmjC_dom"/>
</dbReference>
<evidence type="ECO:0000313" key="3">
    <source>
        <dbReference type="EMBL" id="KAK4463628.1"/>
    </source>
</evidence>
<feature type="domain" description="JmjC" evidence="2">
    <location>
        <begin position="645"/>
        <end position="821"/>
    </location>
</feature>
<evidence type="ECO:0000313" key="4">
    <source>
        <dbReference type="Proteomes" id="UP001321749"/>
    </source>
</evidence>
<reference evidence="3" key="2">
    <citation type="submission" date="2023-06" db="EMBL/GenBank/DDBJ databases">
        <authorList>
            <consortium name="Lawrence Berkeley National Laboratory"/>
            <person name="Mondo S.J."/>
            <person name="Hensen N."/>
            <person name="Bonometti L."/>
            <person name="Westerberg I."/>
            <person name="Brannstrom I.O."/>
            <person name="Guillou S."/>
            <person name="Cros-Aarteil S."/>
            <person name="Calhoun S."/>
            <person name="Haridas S."/>
            <person name="Kuo A."/>
            <person name="Pangilinan J."/>
            <person name="Riley R."/>
            <person name="Labutti K."/>
            <person name="Andreopoulos B."/>
            <person name="Lipzen A."/>
            <person name="Chen C."/>
            <person name="Yanf M."/>
            <person name="Daum C."/>
            <person name="Ng V."/>
            <person name="Clum A."/>
            <person name="Steindorff A."/>
            <person name="Ohm R."/>
            <person name="Martin F."/>
            <person name="Silar P."/>
            <person name="Natvig D."/>
            <person name="Lalanne C."/>
            <person name="Gautier V."/>
            <person name="Ament-Velasquez S.L."/>
            <person name="Kruys A."/>
            <person name="Hutchinson M.I."/>
            <person name="Powell A.J."/>
            <person name="Barry K."/>
            <person name="Miller A.N."/>
            <person name="Grigoriev I.V."/>
            <person name="Debuchy R."/>
            <person name="Gladieux P."/>
            <person name="Thoren M.H."/>
            <person name="Johannesson H."/>
        </authorList>
    </citation>
    <scope>NUCLEOTIDE SEQUENCE</scope>
    <source>
        <strain evidence="3">PSN324</strain>
    </source>
</reference>
<accession>A0AAV9HTG5</accession>
<dbReference type="Proteomes" id="UP001321749">
    <property type="component" value="Unassembled WGS sequence"/>
</dbReference>
<sequence>MHAPPDQGTAEEVLPVLKNDHVERVFQLRAKICARETDPERYELCVQVRDELLRESSEVQLLAAACDHVMSTHCAKYKDRKLAREKRSTKRTKLDEDCEWDRFLGVAERGLEIKSQCLSPLKTVAACWGEDVVQHYQWVYRGPKYCKVLCTAARNVHPWKRAVKALNWLMLERSQQGPSLKRRPIHDSSNPIQQGDLDNLAKYPPGAEGVTKAPEGFGFDKFGLLVHEKHASVFPQADGPVSLSSSTLPEVGRSDTSESDRMNLGPIAQEVINTVLAEGASEAMASCSQTSSDSSEDRAAILPSPAPSDTANATADSSITSEELDRTDSDTDCAEAEDGLGLANAEPDQSTRVAPRPRPSYQGLAGNRAAKPRQARLPRIQVPDIPTDCCSKVPSSLRLALANPSLFGHEAATQLFPFLGQLCREHLQRYAELRHHTNQPEAIASAKGAGLLEHLITPSESALYADVSTSFRRRRASLSDITTPPKRPRLDTPLTLPKSPSIRGDRPAQDIIADDAYRRRVMAELRQATPVAGSHGEKTNRLVYELLEKVLPPNTDSGRGRIEAYFCTGNEAAHTVESRSPVDAPIFTKDQQPFRWGEGGRPVEQFFRRTCVVDQFVSVQIPSRSSDEESFEVRELSKVREEFLAQKRTSDPLNVLDLQSPITSILPSFLTGENCELLLHVRNRVLMAGSAERVVASTQQWSEWKDVDKWALLSQGGHHTAPHMDSHGYSTWITAQEGIIGFVWMSSPTKQEREAWMANPHCYTGGRWRYVLLRPGETVFFGPGTIHSVFRERDRQTLAFGGHVLQWSGIQRWIQVVLDELNNPATTNEDMKTTAPKLAGVVATLVEAKVKEGRVEELGGEAAVKGFFESVKVRKKYVGMLRGAALTISGIGRIMREG</sequence>
<protein>
    <submittedName>
        <fullName evidence="3">ATP synthase subunit alpha</fullName>
    </submittedName>
</protein>
<feature type="region of interest" description="Disordered" evidence="1">
    <location>
        <begin position="283"/>
        <end position="375"/>
    </location>
</feature>
<organism evidence="3 4">
    <name type="scientific">Cladorrhinum samala</name>
    <dbReference type="NCBI Taxonomy" id="585594"/>
    <lineage>
        <taxon>Eukaryota</taxon>
        <taxon>Fungi</taxon>
        <taxon>Dikarya</taxon>
        <taxon>Ascomycota</taxon>
        <taxon>Pezizomycotina</taxon>
        <taxon>Sordariomycetes</taxon>
        <taxon>Sordariomycetidae</taxon>
        <taxon>Sordariales</taxon>
        <taxon>Podosporaceae</taxon>
        <taxon>Cladorrhinum</taxon>
    </lineage>
</organism>
<dbReference type="PROSITE" id="PS51184">
    <property type="entry name" value="JMJC"/>
    <property type="match status" value="1"/>
</dbReference>
<feature type="region of interest" description="Disordered" evidence="1">
    <location>
        <begin position="476"/>
        <end position="506"/>
    </location>
</feature>
<keyword evidence="4" id="KW-1185">Reference proteome</keyword>